<accession>A0A3N4IZZ7</accession>
<dbReference type="SUPFAM" id="SSF81383">
    <property type="entry name" value="F-box domain"/>
    <property type="match status" value="1"/>
</dbReference>
<keyword evidence="2" id="KW-1185">Reference proteome</keyword>
<dbReference type="AlphaFoldDB" id="A0A3N4IZZ7"/>
<evidence type="ECO:0008006" key="3">
    <source>
        <dbReference type="Google" id="ProtNLM"/>
    </source>
</evidence>
<organism evidence="1 2">
    <name type="scientific">Ascobolus immersus RN42</name>
    <dbReference type="NCBI Taxonomy" id="1160509"/>
    <lineage>
        <taxon>Eukaryota</taxon>
        <taxon>Fungi</taxon>
        <taxon>Dikarya</taxon>
        <taxon>Ascomycota</taxon>
        <taxon>Pezizomycotina</taxon>
        <taxon>Pezizomycetes</taxon>
        <taxon>Pezizales</taxon>
        <taxon>Ascobolaceae</taxon>
        <taxon>Ascobolus</taxon>
    </lineage>
</organism>
<dbReference type="EMBL" id="ML119647">
    <property type="protein sequence ID" value="RPA87224.1"/>
    <property type="molecule type" value="Genomic_DNA"/>
</dbReference>
<proteinExistence type="predicted"/>
<protein>
    <recommendedName>
        <fullName evidence="3">F-box domain-containing protein</fullName>
    </recommendedName>
</protein>
<dbReference type="Proteomes" id="UP000275078">
    <property type="component" value="Unassembled WGS sequence"/>
</dbReference>
<name>A0A3N4IZZ7_ASCIM</name>
<reference evidence="1 2" key="1">
    <citation type="journal article" date="2018" name="Nat. Ecol. Evol.">
        <title>Pezizomycetes genomes reveal the molecular basis of ectomycorrhizal truffle lifestyle.</title>
        <authorList>
            <person name="Murat C."/>
            <person name="Payen T."/>
            <person name="Noel B."/>
            <person name="Kuo A."/>
            <person name="Morin E."/>
            <person name="Chen J."/>
            <person name="Kohler A."/>
            <person name="Krizsan K."/>
            <person name="Balestrini R."/>
            <person name="Da Silva C."/>
            <person name="Montanini B."/>
            <person name="Hainaut M."/>
            <person name="Levati E."/>
            <person name="Barry K.W."/>
            <person name="Belfiori B."/>
            <person name="Cichocki N."/>
            <person name="Clum A."/>
            <person name="Dockter R.B."/>
            <person name="Fauchery L."/>
            <person name="Guy J."/>
            <person name="Iotti M."/>
            <person name="Le Tacon F."/>
            <person name="Lindquist E.A."/>
            <person name="Lipzen A."/>
            <person name="Malagnac F."/>
            <person name="Mello A."/>
            <person name="Molinier V."/>
            <person name="Miyauchi S."/>
            <person name="Poulain J."/>
            <person name="Riccioni C."/>
            <person name="Rubini A."/>
            <person name="Sitrit Y."/>
            <person name="Splivallo R."/>
            <person name="Traeger S."/>
            <person name="Wang M."/>
            <person name="Zifcakova L."/>
            <person name="Wipf D."/>
            <person name="Zambonelli A."/>
            <person name="Paolocci F."/>
            <person name="Nowrousian M."/>
            <person name="Ottonello S."/>
            <person name="Baldrian P."/>
            <person name="Spatafora J.W."/>
            <person name="Henrissat B."/>
            <person name="Nagy L.G."/>
            <person name="Aury J.M."/>
            <person name="Wincker P."/>
            <person name="Grigoriev I.V."/>
            <person name="Bonfante P."/>
            <person name="Martin F.M."/>
        </authorList>
    </citation>
    <scope>NUCLEOTIDE SEQUENCE [LARGE SCALE GENOMIC DNA]</scope>
    <source>
        <strain evidence="1 2">RN42</strain>
    </source>
</reference>
<dbReference type="InterPro" id="IPR036047">
    <property type="entry name" value="F-box-like_dom_sf"/>
</dbReference>
<evidence type="ECO:0000313" key="1">
    <source>
        <dbReference type="EMBL" id="RPA87224.1"/>
    </source>
</evidence>
<gene>
    <name evidence="1" type="ORF">BJ508DRAFT_97449</name>
</gene>
<evidence type="ECO:0000313" key="2">
    <source>
        <dbReference type="Proteomes" id="UP000275078"/>
    </source>
</evidence>
<sequence length="483" mass="55793">MIASRYYTSHADRPARTFSFRDVLQLCKFGLTFHPHSNSCDSRPPPTPMSLMASPAPFLNVPPEIHLTVFAFFDSISDILSLQYVNKYFHNVFKRYLLSICRSIALPRPTHHYINLMRRSDLAEQQAFLIRHQLNTGKADWAGDRFRRDVYGTLSPDLFSFKELVALFRFEDVMVRPYIECLQSRCLPKYILSSSELDRIEKAIINIYSVVRHVHSVKLAEPKKPYYEIAPPGYVNEKNVLLRDETGEIIIEDDFFAPAASGANYPNNKVLGVLDARGFMEEFSIEEHMHMVSVLELLSYHGLYRRRSYSWEFVNKLPELALETRLFRADFNLPDYLGWLLNARLVDTWAIARAELEPKNWISAGWGSLEHVARRRVNTIIRDSVYDFGQDRLVEFVNDLIPRYGFGATTLQKSSFNGAISQLVLAPYDESQLREVKGRIWIDGALEERSLLVPDIERYGGRLLEGSTFGRRYSISKRAHGFQ</sequence>